<comment type="similarity">
    <text evidence="2">Belongs to the CLU family.</text>
</comment>
<dbReference type="InterPro" id="IPR033646">
    <property type="entry name" value="CLU-central"/>
</dbReference>
<reference evidence="5" key="1">
    <citation type="journal article" date="2020" name="Fungal Divers.">
        <title>Resolving the Mortierellaceae phylogeny through synthesis of multi-gene phylogenetics and phylogenomics.</title>
        <authorList>
            <person name="Vandepol N."/>
            <person name="Liber J."/>
            <person name="Desiro A."/>
            <person name="Na H."/>
            <person name="Kennedy M."/>
            <person name="Barry K."/>
            <person name="Grigoriev I.V."/>
            <person name="Miller A.N."/>
            <person name="O'Donnell K."/>
            <person name="Stajich J.E."/>
            <person name="Bonito G."/>
        </authorList>
    </citation>
    <scope>NUCLEOTIDE SEQUENCE</scope>
    <source>
        <strain evidence="5">BC1065</strain>
    </source>
</reference>
<evidence type="ECO:0000313" key="5">
    <source>
        <dbReference type="EMBL" id="KAG0269422.1"/>
    </source>
</evidence>
<evidence type="ECO:0000256" key="1">
    <source>
        <dbReference type="ARBA" id="ARBA00022490"/>
    </source>
</evidence>
<dbReference type="Pfam" id="PF15044">
    <property type="entry name" value="CLU_N"/>
    <property type="match status" value="1"/>
</dbReference>
<organism evidence="5 6">
    <name type="scientific">Actinomortierella ambigua</name>
    <dbReference type="NCBI Taxonomy" id="1343610"/>
    <lineage>
        <taxon>Eukaryota</taxon>
        <taxon>Fungi</taxon>
        <taxon>Fungi incertae sedis</taxon>
        <taxon>Mucoromycota</taxon>
        <taxon>Mortierellomycotina</taxon>
        <taxon>Mortierellomycetes</taxon>
        <taxon>Mortierellales</taxon>
        <taxon>Mortierellaceae</taxon>
        <taxon>Actinomortierella</taxon>
    </lineage>
</organism>
<feature type="domain" description="Clu" evidence="4">
    <location>
        <begin position="322"/>
        <end position="564"/>
    </location>
</feature>
<keyword evidence="6" id="KW-1185">Reference proteome</keyword>
<evidence type="ECO:0000259" key="4">
    <source>
        <dbReference type="PROSITE" id="PS51823"/>
    </source>
</evidence>
<dbReference type="GO" id="GO:0005737">
    <property type="term" value="C:cytoplasm"/>
    <property type="evidence" value="ECO:0007669"/>
    <property type="project" value="UniProtKB-SubCell"/>
</dbReference>
<feature type="compositionally biased region" description="Basic residues" evidence="3">
    <location>
        <begin position="1267"/>
        <end position="1280"/>
    </location>
</feature>
<dbReference type="HAMAP" id="MF_03013">
    <property type="entry name" value="CLU"/>
    <property type="match status" value="1"/>
</dbReference>
<dbReference type="PANTHER" id="PTHR12601">
    <property type="entry name" value="EUKARYOTIC TRANSLATION INITIATION FACTOR 3 SUBUNIT EIF-3"/>
    <property type="match status" value="1"/>
</dbReference>
<accession>A0A9P6UCQ5</accession>
<feature type="region of interest" description="Disordered" evidence="3">
    <location>
        <begin position="886"/>
        <end position="924"/>
    </location>
</feature>
<gene>
    <name evidence="2 5" type="primary">CLU1</name>
    <name evidence="2" type="synonym">TIF31</name>
    <name evidence="5" type="ORF">DFQ27_003547</name>
</gene>
<dbReference type="InterPro" id="IPR028275">
    <property type="entry name" value="CLU_N"/>
</dbReference>
<comment type="subunit">
    <text evidence="2">May associate with the eukaryotic translation initiation factor 3 (eIF-3) complex.</text>
</comment>
<evidence type="ECO:0000256" key="2">
    <source>
        <dbReference type="HAMAP-Rule" id="MF_03013"/>
    </source>
</evidence>
<dbReference type="Gene3D" id="1.25.40.10">
    <property type="entry name" value="Tetratricopeptide repeat domain"/>
    <property type="match status" value="2"/>
</dbReference>
<dbReference type="SUPFAM" id="SSF103107">
    <property type="entry name" value="Hypothetical protein c14orf129, hspc210"/>
    <property type="match status" value="1"/>
</dbReference>
<feature type="region of interest" description="Disordered" evidence="3">
    <location>
        <begin position="1187"/>
        <end position="1215"/>
    </location>
</feature>
<name>A0A9P6UCQ5_9FUNG</name>
<proteinExistence type="inferred from homology"/>
<dbReference type="Pfam" id="PF12807">
    <property type="entry name" value="eIF3_p135"/>
    <property type="match status" value="1"/>
</dbReference>
<dbReference type="InterPro" id="IPR011990">
    <property type="entry name" value="TPR-like_helical_dom_sf"/>
</dbReference>
<dbReference type="FunFam" id="3.30.2280.10:FF:000002">
    <property type="entry name" value="Clustered mitochondria protein homolog"/>
    <property type="match status" value="1"/>
</dbReference>
<evidence type="ECO:0000313" key="6">
    <source>
        <dbReference type="Proteomes" id="UP000807716"/>
    </source>
</evidence>
<feature type="compositionally biased region" description="Basic and acidic residues" evidence="3">
    <location>
        <begin position="612"/>
        <end position="651"/>
    </location>
</feature>
<comment type="subcellular location">
    <subcellularLocation>
        <location evidence="2">Cytoplasm</location>
    </subcellularLocation>
</comment>
<dbReference type="Pfam" id="PF13424">
    <property type="entry name" value="TPR_12"/>
    <property type="match status" value="2"/>
</dbReference>
<sequence length="1280" mass="142275">MSDPVPEQAHDMPTAEAAAFAGQEDQVIEDAGTEEFYQVTINLPENTGKVQVIASPHEAIQDVRQSIVESTETCIHSCFSLAFNGVKLNDFMELGDVDGITPDAELDLVLDNYTEREARIHINRLRDLLAGPTKQSVNAVGLDPGLSFLSTVGGHVEEQPIDPATLETAPTTVFSSFDLEASAPLSGFVPKGLERSPVQCVKSIALSGWNPPPPPLKLRGDLLYLIVTTLEGETVHITSSVTGFHVNKSTSNHFDPHPRTDSKAASHHSLIVLLEKISPMFATNFKKLQDQITRYHMLEVLPITTVQPAYPWAVQPQHHTFDPTRPAEAYLNYGTDSVDSLRDWNEEIQSHRELPRSTLQERVTRDRFLNKIYADFAEAAVRGAMDVVNGNVVPLNPLEPTESHMYVYNNIFYSKGFDGRNTFENLGGDEAAHVATGKDLEGVRSLSGVDVEGLYTLGTVVVDYKGTRVVAQSIVPGIFRQQEESSIVYGSIDNGPVVRSDEKFHELLGQAAKALHLAEHAVEDGEGKGVNLWTSFDTKGLLGADGRRYLLDLYRLNPVDVEFLEKDVPAKDDMPEYPHKLTLLRPELIVFFWETRLRQWVQERAREIQQRAEEKKAKEDEADKSKEANQEEKKDIKDEANGTATADHDDSAATPEEDVNLLDFDLSFNVDAFTATNTPADCQDKKTEQENLVREAAKFLRDNVIAVLLQDFLAYVVKPIDGGSLTKAMHRRGINMRYLGRIARLAQESNEPALEHIHYLAMQEMVVRAVKRILRRLIRPIPSTHVPDCVAHVLNCLLGHAFNPKPTATFAGDGHEYANLTPESLREKIEDEVLLRYRFRLPEGFVKDLPAEKKIPVLREVCLRAGIQVEARDYLFAPTAVAGEAPSANEAVPAPAATSKKGKQQQQQQQQQDKNARKATKTKKRMVTFEPSDVQTILPMVKQATNRFVYADEAFEAGKTSLAQGHRQLGLELLMESLALHEQTYGFLHPETARCYQALAMIYYSSEDKDLALDFQRKAVIVNERTLGVDSPEALHSYLNLGLFENAAGRTQTALKFMKHAIQYWDLIYGKDHPDSATSDNNIAVMLQSLRNFDVSCKFFERAKATQVKAHGADHMVVANSHHLVAKAYALKGEFDASVQEQQRAYDIFLAQAGEEDVRTKEAEMWLQELKNTAEFAAQQALYEKNKHLHQQQQAQLQYQQQHQHQHGPGKVSSLSAAAAAASAKAALAEAAIRAANAEAQVGSKGHLPVDELLEFINNPKAGASSKSKKAKGGKRSNKK</sequence>
<evidence type="ECO:0000256" key="3">
    <source>
        <dbReference type="SAM" id="MobiDB-lite"/>
    </source>
</evidence>
<dbReference type="EMBL" id="JAAAJB010000025">
    <property type="protein sequence ID" value="KAG0269422.1"/>
    <property type="molecule type" value="Genomic_DNA"/>
</dbReference>
<dbReference type="Pfam" id="PF05303">
    <property type="entry name" value="GSKIP_dom"/>
    <property type="match status" value="1"/>
</dbReference>
<dbReference type="Proteomes" id="UP000807716">
    <property type="component" value="Unassembled WGS sequence"/>
</dbReference>
<dbReference type="GO" id="GO:0048312">
    <property type="term" value="P:intracellular distribution of mitochondria"/>
    <property type="evidence" value="ECO:0007669"/>
    <property type="project" value="TreeGrafter"/>
</dbReference>
<dbReference type="SUPFAM" id="SSF48452">
    <property type="entry name" value="TPR-like"/>
    <property type="match status" value="2"/>
</dbReference>
<feature type="region of interest" description="Disordered" evidence="3">
    <location>
        <begin position="1257"/>
        <end position="1280"/>
    </location>
</feature>
<keyword evidence="1 2" id="KW-0963">Cytoplasm</keyword>
<dbReference type="PROSITE" id="PS51823">
    <property type="entry name" value="CLU"/>
    <property type="match status" value="1"/>
</dbReference>
<dbReference type="AlphaFoldDB" id="A0A9P6UCQ5"/>
<comment type="caution">
    <text evidence="5">The sequence shown here is derived from an EMBL/GenBank/DDBJ whole genome shotgun (WGS) entry which is preliminary data.</text>
</comment>
<keyword evidence="2" id="KW-0694">RNA-binding</keyword>
<dbReference type="PANTHER" id="PTHR12601:SF6">
    <property type="entry name" value="CLUSTERED MITOCHONDRIA PROTEIN HOMOLOG"/>
    <property type="match status" value="1"/>
</dbReference>
<protein>
    <recommendedName>
        <fullName evidence="2">Clustered mitochondria protein homolog</fullName>
    </recommendedName>
    <alternativeName>
        <fullName evidence="2">Protein TIF31 homolog</fullName>
    </alternativeName>
</protein>
<dbReference type="InterPro" id="IPR025697">
    <property type="entry name" value="CLU_dom"/>
</dbReference>
<dbReference type="InterPro" id="IPR027523">
    <property type="entry name" value="CLU_prot"/>
</dbReference>
<dbReference type="Pfam" id="PF13236">
    <property type="entry name" value="CLU"/>
    <property type="match status" value="1"/>
</dbReference>
<dbReference type="GO" id="GO:0007005">
    <property type="term" value="P:mitochondrion organization"/>
    <property type="evidence" value="ECO:0007669"/>
    <property type="project" value="UniProtKB-UniRule"/>
</dbReference>
<comment type="function">
    <text evidence="2">mRNA-binding protein involved in proper cytoplasmic distribution of mitochondria.</text>
</comment>
<feature type="compositionally biased region" description="Low complexity" evidence="3">
    <location>
        <begin position="1191"/>
        <end position="1203"/>
    </location>
</feature>
<dbReference type="OrthoDB" id="1414216at2759"/>
<dbReference type="CDD" id="cd15466">
    <property type="entry name" value="CLU-central"/>
    <property type="match status" value="1"/>
</dbReference>
<feature type="region of interest" description="Disordered" evidence="3">
    <location>
        <begin position="612"/>
        <end position="653"/>
    </location>
</feature>
<dbReference type="Gene3D" id="3.30.2280.10">
    <property type="entry name" value="Hypothetical protein (hspc210)"/>
    <property type="match status" value="1"/>
</dbReference>
<dbReference type="InterPro" id="IPR007967">
    <property type="entry name" value="GSKIP_dom"/>
</dbReference>
<dbReference type="InterPro" id="IPR023231">
    <property type="entry name" value="GSKIP_dom_sf"/>
</dbReference>
<dbReference type="GO" id="GO:0003729">
    <property type="term" value="F:mRNA binding"/>
    <property type="evidence" value="ECO:0007669"/>
    <property type="project" value="TreeGrafter"/>
</dbReference>